<name>A0A2G9X2V5_9HYPH</name>
<dbReference type="GO" id="GO:0016861">
    <property type="term" value="F:intramolecular oxidoreductase activity, interconverting aldoses and ketoses"/>
    <property type="evidence" value="ECO:0007669"/>
    <property type="project" value="InterPro"/>
</dbReference>
<gene>
    <name evidence="5" type="ORF">CJ014_04060</name>
</gene>
<dbReference type="OrthoDB" id="9787068at2"/>
<organism evidence="5 6">
    <name type="scientific">Pleomorphomonas carboxyditropha</name>
    <dbReference type="NCBI Taxonomy" id="2023338"/>
    <lineage>
        <taxon>Bacteria</taxon>
        <taxon>Pseudomonadati</taxon>
        <taxon>Pseudomonadota</taxon>
        <taxon>Alphaproteobacteria</taxon>
        <taxon>Hyphomicrobiales</taxon>
        <taxon>Pleomorphomonadaceae</taxon>
        <taxon>Pleomorphomonas</taxon>
    </lineage>
</organism>
<sequence length="330" mass="37177">MPGASPPIAKNTRPSAAWPTRCPPCRPDAESHQYLEDDVTREALPNPLGIYEKALPKDLDWPARLALAKALDFDFVEMSIDETDERMTRLSWSKAERAAFCAAVRDFGVSVPSVCLSAHRRFPFGSRDPSTRVKARDIMRRAIDLCVDLGIRTIQVAGYDVYYEEADVGTKERFIEGLQWSVREAAKAQVMLAVEIMDTAFINSITRWREYDQLIHSPYFCVYPDLGNLTAWGNDVDAELRAGIDRIVAIHLKDTLKVTGDFPGQFRDVPFGDGCVDFKACFATLADLGYRGPFLMEMWTEKSDEPVVEIATARRWMIEQMRLGGLLQVA</sequence>
<dbReference type="SUPFAM" id="SSF51658">
    <property type="entry name" value="Xylose isomerase-like"/>
    <property type="match status" value="1"/>
</dbReference>
<dbReference type="InterPro" id="IPR013022">
    <property type="entry name" value="Xyl_isomerase-like_TIM-brl"/>
</dbReference>
<keyword evidence="6" id="KW-1185">Reference proteome</keyword>
<dbReference type="EMBL" id="NQVN01000001">
    <property type="protein sequence ID" value="PIP01255.1"/>
    <property type="molecule type" value="Genomic_DNA"/>
</dbReference>
<comment type="caution">
    <text evidence="5">The sequence shown here is derived from an EMBL/GenBank/DDBJ whole genome shotgun (WGS) entry which is preliminary data.</text>
</comment>
<dbReference type="Gene3D" id="3.20.20.150">
    <property type="entry name" value="Divalent-metal-dependent TIM barrel enzymes"/>
    <property type="match status" value="1"/>
</dbReference>
<dbReference type="Pfam" id="PF01261">
    <property type="entry name" value="AP_endonuc_2"/>
    <property type="match status" value="1"/>
</dbReference>
<dbReference type="InterPro" id="IPR050417">
    <property type="entry name" value="Sugar_Epim/Isomerase"/>
</dbReference>
<dbReference type="NCBIfam" id="NF009688">
    <property type="entry name" value="PRK13209.1"/>
    <property type="match status" value="1"/>
</dbReference>
<dbReference type="GO" id="GO:0019852">
    <property type="term" value="P:L-ascorbic acid metabolic process"/>
    <property type="evidence" value="ECO:0007669"/>
    <property type="project" value="TreeGrafter"/>
</dbReference>
<dbReference type="InterPro" id="IPR036237">
    <property type="entry name" value="Xyl_isomerase-like_sf"/>
</dbReference>
<evidence type="ECO:0000259" key="4">
    <source>
        <dbReference type="Pfam" id="PF01261"/>
    </source>
</evidence>
<dbReference type="NCBIfam" id="TIGR00542">
    <property type="entry name" value="hxl6Piso_put"/>
    <property type="match status" value="1"/>
</dbReference>
<dbReference type="PANTHER" id="PTHR43489:SF1">
    <property type="entry name" value="L-RIBULOSE-5-PHOSPHATE 3-EPIMERASE SGBU-RELATED"/>
    <property type="match status" value="1"/>
</dbReference>
<reference evidence="5 6" key="1">
    <citation type="submission" date="2017-08" db="EMBL/GenBank/DDBJ databases">
        <title>Pleomorphomonas carboxidotrophicus sp. nov., a new mesophilic hydrogenogenic carboxidotroph.</title>
        <authorList>
            <person name="Esquivel-Elizondo S."/>
            <person name="Krajmalnik-Brown R."/>
            <person name="Maldonado J."/>
        </authorList>
    </citation>
    <scope>NUCLEOTIDE SEQUENCE [LARGE SCALE GENOMIC DNA]</scope>
    <source>
        <strain evidence="5 6">SVCO-16</strain>
    </source>
</reference>
<feature type="domain" description="Xylose isomerase-like TIM barrel" evidence="4">
    <location>
        <begin position="65"/>
        <end position="318"/>
    </location>
</feature>
<dbReference type="AlphaFoldDB" id="A0A2G9X2V5"/>
<proteinExistence type="predicted"/>
<accession>A0A2G9X2V5</accession>
<evidence type="ECO:0000256" key="2">
    <source>
        <dbReference type="NCBIfam" id="TIGR00542"/>
    </source>
</evidence>
<evidence type="ECO:0000256" key="1">
    <source>
        <dbReference type="ARBA" id="ARBA00023235"/>
    </source>
</evidence>
<dbReference type="GO" id="GO:0034015">
    <property type="term" value="F:L-ribulose-5-phosphate 3-epimerase activity"/>
    <property type="evidence" value="ECO:0007669"/>
    <property type="project" value="TreeGrafter"/>
</dbReference>
<dbReference type="NCBIfam" id="NF009689">
    <property type="entry name" value="PRK13210.1"/>
    <property type="match status" value="1"/>
</dbReference>
<dbReference type="PANTHER" id="PTHR43489">
    <property type="entry name" value="ISOMERASE"/>
    <property type="match status" value="1"/>
</dbReference>
<evidence type="ECO:0000313" key="5">
    <source>
        <dbReference type="EMBL" id="PIP01255.1"/>
    </source>
</evidence>
<dbReference type="InterPro" id="IPR004560">
    <property type="entry name" value="L-Ru-5P_3-Epase"/>
</dbReference>
<keyword evidence="1" id="KW-0413">Isomerase</keyword>
<feature type="region of interest" description="Disordered" evidence="3">
    <location>
        <begin position="1"/>
        <end position="20"/>
    </location>
</feature>
<protein>
    <recommendedName>
        <fullName evidence="2">L-ribulose-5-phosphate 3-epimerase</fullName>
    </recommendedName>
</protein>
<dbReference type="Proteomes" id="UP000231070">
    <property type="component" value="Unassembled WGS sequence"/>
</dbReference>
<evidence type="ECO:0000313" key="6">
    <source>
        <dbReference type="Proteomes" id="UP000231070"/>
    </source>
</evidence>
<evidence type="ECO:0000256" key="3">
    <source>
        <dbReference type="SAM" id="MobiDB-lite"/>
    </source>
</evidence>